<dbReference type="Proteomes" id="UP000061457">
    <property type="component" value="Chromosome I"/>
</dbReference>
<dbReference type="KEGG" id="pphe:PP2015_631"/>
<evidence type="ECO:0008006" key="3">
    <source>
        <dbReference type="Google" id="ProtNLM"/>
    </source>
</evidence>
<dbReference type="STRING" id="161398.PP2015_631"/>
<proteinExistence type="predicted"/>
<reference evidence="1 2" key="1">
    <citation type="submission" date="2015-11" db="EMBL/GenBank/DDBJ databases">
        <authorList>
            <person name="Zhang Y."/>
            <person name="Guo Z."/>
        </authorList>
    </citation>
    <scope>NUCLEOTIDE SEQUENCE [LARGE SCALE GENOMIC DNA]</scope>
    <source>
        <strain evidence="1 2">KCTC 12086</strain>
    </source>
</reference>
<evidence type="ECO:0000313" key="2">
    <source>
        <dbReference type="Proteomes" id="UP000061457"/>
    </source>
</evidence>
<dbReference type="RefSeq" id="WP_058028912.1">
    <property type="nucleotide sequence ID" value="NZ_CP013187.1"/>
</dbReference>
<protein>
    <recommendedName>
        <fullName evidence="3">DUF3352 domain-containing protein</fullName>
    </recommendedName>
</protein>
<dbReference type="OrthoDB" id="5750169at2"/>
<keyword evidence="2" id="KW-1185">Reference proteome</keyword>
<sequence>MKKLLLATVTGAAVASGAYLVSNQNDTYTPLPQLDYVPADTVFFWSQLEGFPYLEYLDVLPDAYKNAHQFDDLVEHIQQSDASSNERFFINIMESYTKSLKSSEAFAKTWGADNDFKMLGYTVGLLPVGRAKLANVETFINTIKTAADKSDVRYEATELAGLPVTRFTIEQGDEKLFDIVVSTKDDWVTLTLDTAFNTEEDLKVALAATKPTKALSETNRVEQYINDYHLDGQSLAYLDTTLLVDAITAKDPQSNTTRMLDSLLALLGNQDDLALIRNEACQQDFADMASNWPAIISGTQKVEITHNYADLQMSTVFASTDKKVLDAMSNARGFIPEHAHNLNEAMISFAYGVNASQISPMVNTVWARFASADFSCQPLVTAQAQSKESNPAALAMMTGMLGSLKGVSLSLFDVEVVEHAQNPGQPDFKSLNVLATISADDAEALFNIAKSFEPTLAGVTLPADGSAIEVNEFLPAGFELDAPIYLALKGNHLAFYTGEQGKKFADTLTKQTVEANGMMALSMNTNKFFKALLKGAEIAGEDLGDEFEQFIGQNTQMQINLDVADKGVVTDSQIMIKKL</sequence>
<name>A0A0S2JZA0_9GAMM</name>
<dbReference type="AlphaFoldDB" id="A0A0S2JZA0"/>
<dbReference type="PATRIC" id="fig|161398.10.peg.642"/>
<accession>A0A0S2JZA0</accession>
<gene>
    <name evidence="1" type="ORF">PP2015_631</name>
</gene>
<dbReference type="EMBL" id="CP013187">
    <property type="protein sequence ID" value="ALO41151.1"/>
    <property type="molecule type" value="Genomic_DNA"/>
</dbReference>
<organism evidence="1 2">
    <name type="scientific">Pseudoalteromonas phenolica</name>
    <dbReference type="NCBI Taxonomy" id="161398"/>
    <lineage>
        <taxon>Bacteria</taxon>
        <taxon>Pseudomonadati</taxon>
        <taxon>Pseudomonadota</taxon>
        <taxon>Gammaproteobacteria</taxon>
        <taxon>Alteromonadales</taxon>
        <taxon>Pseudoalteromonadaceae</taxon>
        <taxon>Pseudoalteromonas</taxon>
    </lineage>
</organism>
<evidence type="ECO:0000313" key="1">
    <source>
        <dbReference type="EMBL" id="ALO41151.1"/>
    </source>
</evidence>